<accession>H7EJ03</accession>
<name>H7EJ03_9SPIR</name>
<dbReference type="AlphaFoldDB" id="H7EJ03"/>
<protein>
    <recommendedName>
        <fullName evidence="2 7">Glutamate racemase</fullName>
        <ecNumber evidence="2 7">5.1.1.3</ecNumber>
    </recommendedName>
</protein>
<evidence type="ECO:0000256" key="4">
    <source>
        <dbReference type="ARBA" id="ARBA00022984"/>
    </source>
</evidence>
<sequence>MEQTDFAFLDSGTGGIPYMLDLKEKQPDATCVYLGDTAHFPYGEKSPGEVVECATGAISLIIREWNPRTLVIACNTISVEALPVLRERFPALKIVGTVPAIKLGAKVTRNGKIGLVATSATVSNGYTRKLIEEFAADCDVFLRADPELVHFVERRLISATEKEREDAVRKSVDFFREKGCDTIILGCTHFTHLADTFRRVAGNEISIVDSRNGVSNRALTITERDSDEEHLPSDCAFFVTAATEEEEKEYRALCRCCSIPWGGTIRLPEN</sequence>
<dbReference type="InterPro" id="IPR001920">
    <property type="entry name" value="Asp/Glu_race"/>
</dbReference>
<dbReference type="InterPro" id="IPR015942">
    <property type="entry name" value="Asp/Glu/hydantoin_racemase"/>
</dbReference>
<dbReference type="GO" id="GO:0008881">
    <property type="term" value="F:glutamate racemase activity"/>
    <property type="evidence" value="ECO:0007669"/>
    <property type="project" value="UniProtKB-UniRule"/>
</dbReference>
<dbReference type="Proteomes" id="UP000003571">
    <property type="component" value="Unassembled WGS sequence"/>
</dbReference>
<organism evidence="8 9">
    <name type="scientific">Treponema saccharophilum DSM 2985</name>
    <dbReference type="NCBI Taxonomy" id="907348"/>
    <lineage>
        <taxon>Bacteria</taxon>
        <taxon>Pseudomonadati</taxon>
        <taxon>Spirochaetota</taxon>
        <taxon>Spirochaetia</taxon>
        <taxon>Spirochaetales</taxon>
        <taxon>Treponemataceae</taxon>
        <taxon>Treponema</taxon>
    </lineage>
</organism>
<feature type="binding site" evidence="7">
    <location>
        <begin position="10"/>
        <end position="11"/>
    </location>
    <ligand>
        <name>substrate</name>
    </ligand>
</feature>
<dbReference type="eggNOG" id="COG0796">
    <property type="taxonomic scope" value="Bacteria"/>
</dbReference>
<keyword evidence="6 7" id="KW-0961">Cell wall biogenesis/degradation</keyword>
<dbReference type="PANTHER" id="PTHR21198">
    <property type="entry name" value="GLUTAMATE RACEMASE"/>
    <property type="match status" value="1"/>
</dbReference>
<dbReference type="EMBL" id="AGRW01000039">
    <property type="protein sequence ID" value="EIC02460.1"/>
    <property type="molecule type" value="Genomic_DNA"/>
</dbReference>
<comment type="pathway">
    <text evidence="7">Cell wall biogenesis; peptidoglycan biosynthesis.</text>
</comment>
<evidence type="ECO:0000313" key="9">
    <source>
        <dbReference type="Proteomes" id="UP000003571"/>
    </source>
</evidence>
<dbReference type="PATRIC" id="fig|907348.3.peg.815"/>
<comment type="function">
    <text evidence="7">Provides the (R)-glutamate required for cell wall biosynthesis.</text>
</comment>
<evidence type="ECO:0000256" key="7">
    <source>
        <dbReference type="HAMAP-Rule" id="MF_00258"/>
    </source>
</evidence>
<dbReference type="NCBIfam" id="TIGR00067">
    <property type="entry name" value="glut_race"/>
    <property type="match status" value="1"/>
</dbReference>
<dbReference type="InterPro" id="IPR004391">
    <property type="entry name" value="Glu_race"/>
</dbReference>
<evidence type="ECO:0000256" key="1">
    <source>
        <dbReference type="ARBA" id="ARBA00001602"/>
    </source>
</evidence>
<comment type="caution">
    <text evidence="8">The sequence shown here is derived from an EMBL/GenBank/DDBJ whole genome shotgun (WGS) entry which is preliminary data.</text>
</comment>
<feature type="binding site" evidence="7">
    <location>
        <begin position="188"/>
        <end position="189"/>
    </location>
    <ligand>
        <name>substrate</name>
    </ligand>
</feature>
<feature type="binding site" evidence="7">
    <location>
        <begin position="42"/>
        <end position="43"/>
    </location>
    <ligand>
        <name>substrate</name>
    </ligand>
</feature>
<evidence type="ECO:0000313" key="8">
    <source>
        <dbReference type="EMBL" id="EIC02460.1"/>
    </source>
</evidence>
<dbReference type="HAMAP" id="MF_00258">
    <property type="entry name" value="Glu_racemase"/>
    <property type="match status" value="1"/>
</dbReference>
<dbReference type="Gene3D" id="3.40.50.1860">
    <property type="match status" value="2"/>
</dbReference>
<feature type="active site" description="Proton donor/acceptor" evidence="7">
    <location>
        <position position="187"/>
    </location>
</feature>
<dbReference type="EC" id="5.1.1.3" evidence="2 7"/>
<keyword evidence="4 7" id="KW-0573">Peptidoglycan synthesis</keyword>
<comment type="similarity">
    <text evidence="7">Belongs to the aspartate/glutamate racemases family.</text>
</comment>
<feature type="binding site" evidence="7">
    <location>
        <begin position="75"/>
        <end position="76"/>
    </location>
    <ligand>
        <name>substrate</name>
    </ligand>
</feature>
<evidence type="ECO:0000256" key="5">
    <source>
        <dbReference type="ARBA" id="ARBA00023235"/>
    </source>
</evidence>
<comment type="catalytic activity">
    <reaction evidence="1 7">
        <text>L-glutamate = D-glutamate</text>
        <dbReference type="Rhea" id="RHEA:12813"/>
        <dbReference type="ChEBI" id="CHEBI:29985"/>
        <dbReference type="ChEBI" id="CHEBI:29986"/>
        <dbReference type="EC" id="5.1.1.3"/>
    </reaction>
</comment>
<proteinExistence type="inferred from homology"/>
<keyword evidence="9" id="KW-1185">Reference proteome</keyword>
<keyword evidence="5 7" id="KW-0413">Isomerase</keyword>
<dbReference type="UniPathway" id="UPA00219"/>
<reference evidence="8 9" key="1">
    <citation type="submission" date="2011-09" db="EMBL/GenBank/DDBJ databases">
        <title>The draft genome of Treponema saccharophilum DSM 2985.</title>
        <authorList>
            <consortium name="US DOE Joint Genome Institute (JGI-PGF)"/>
            <person name="Lucas S."/>
            <person name="Copeland A."/>
            <person name="Lapidus A."/>
            <person name="Glavina del Rio T."/>
            <person name="Dalin E."/>
            <person name="Tice H."/>
            <person name="Bruce D."/>
            <person name="Goodwin L."/>
            <person name="Pitluck S."/>
            <person name="Peters L."/>
            <person name="Kyrpides N."/>
            <person name="Mavromatis K."/>
            <person name="Ivanova N."/>
            <person name="Markowitz V."/>
            <person name="Cheng J.-F."/>
            <person name="Hugenholtz P."/>
            <person name="Woyke T."/>
            <person name="Wu D."/>
            <person name="Gronow S."/>
            <person name="Wellnitz S."/>
            <person name="Brambilla E."/>
            <person name="Klenk H.-P."/>
            <person name="Eisen J.A."/>
        </authorList>
    </citation>
    <scope>NUCLEOTIDE SEQUENCE [LARGE SCALE GENOMIC DNA]</scope>
    <source>
        <strain evidence="8 9">DSM 2985</strain>
    </source>
</reference>
<keyword evidence="3 7" id="KW-0133">Cell shape</keyword>
<evidence type="ECO:0000256" key="2">
    <source>
        <dbReference type="ARBA" id="ARBA00013090"/>
    </source>
</evidence>
<dbReference type="OrthoDB" id="9801055at2"/>
<dbReference type="SUPFAM" id="SSF53681">
    <property type="entry name" value="Aspartate/glutamate racemase"/>
    <property type="match status" value="2"/>
</dbReference>
<evidence type="ECO:0000256" key="6">
    <source>
        <dbReference type="ARBA" id="ARBA00023316"/>
    </source>
</evidence>
<evidence type="ECO:0000256" key="3">
    <source>
        <dbReference type="ARBA" id="ARBA00022960"/>
    </source>
</evidence>
<dbReference type="GO" id="GO:0071555">
    <property type="term" value="P:cell wall organization"/>
    <property type="evidence" value="ECO:0007669"/>
    <property type="project" value="UniProtKB-KW"/>
</dbReference>
<dbReference type="GO" id="GO:0008360">
    <property type="term" value="P:regulation of cell shape"/>
    <property type="evidence" value="ECO:0007669"/>
    <property type="project" value="UniProtKB-KW"/>
</dbReference>
<dbReference type="RefSeq" id="WP_004266615.1">
    <property type="nucleotide sequence ID" value="NZ_AGRW01000039.1"/>
</dbReference>
<dbReference type="Pfam" id="PF01177">
    <property type="entry name" value="Asp_Glu_race"/>
    <property type="match status" value="1"/>
</dbReference>
<dbReference type="STRING" id="907348.TresaDRAFT_2102"/>
<dbReference type="GO" id="GO:0009252">
    <property type="term" value="P:peptidoglycan biosynthetic process"/>
    <property type="evidence" value="ECO:0007669"/>
    <property type="project" value="UniProtKB-UniRule"/>
</dbReference>
<dbReference type="PANTHER" id="PTHR21198:SF2">
    <property type="entry name" value="GLUTAMATE RACEMASE"/>
    <property type="match status" value="1"/>
</dbReference>
<gene>
    <name evidence="7" type="primary">murI</name>
    <name evidence="8" type="ORF">TresaDRAFT_2102</name>
</gene>
<feature type="active site" description="Proton donor/acceptor" evidence="7">
    <location>
        <position position="74"/>
    </location>
</feature>